<gene>
    <name evidence="3" type="ORF">HMPREF9306_00651</name>
</gene>
<dbReference type="Proteomes" id="UP000014417">
    <property type="component" value="Unassembled WGS sequence"/>
</dbReference>
<dbReference type="AlphaFoldDB" id="S2W491"/>
<proteinExistence type="predicted"/>
<feature type="compositionally biased region" description="Basic and acidic residues" evidence="1">
    <location>
        <begin position="7"/>
        <end position="19"/>
    </location>
</feature>
<dbReference type="InterPro" id="IPR021403">
    <property type="entry name" value="DUF3043"/>
</dbReference>
<feature type="region of interest" description="Disordered" evidence="1">
    <location>
        <begin position="1"/>
        <end position="57"/>
    </location>
</feature>
<accession>S2W491</accession>
<dbReference type="EMBL" id="AGZR01000005">
    <property type="protein sequence ID" value="EPD33120.1"/>
    <property type="molecule type" value="Genomic_DNA"/>
</dbReference>
<sequence length="184" mass="21977">MGLFRPYKRDGRSEEETKDSSPTVGKSEPTPTRKQAEADRMNRLHPQPNSKEFKRRKREIQARQRERRWAEIENQPERVLARNFVDSRWSLCEFIMPGMLIVLAVSMFGVRLFWLVQIATYALWAMVLAMIVEVAWCWSKFKKVLYSRYPNADKRGMLGYMWSRMMQPRRWRRPGTAINRGDPY</sequence>
<feature type="transmembrane region" description="Helical" evidence="2">
    <location>
        <begin position="94"/>
        <end position="115"/>
    </location>
</feature>
<evidence type="ECO:0008006" key="5">
    <source>
        <dbReference type="Google" id="ProtNLM"/>
    </source>
</evidence>
<dbReference type="OrthoDB" id="5194448at2"/>
<evidence type="ECO:0000256" key="2">
    <source>
        <dbReference type="SAM" id="Phobius"/>
    </source>
</evidence>
<dbReference type="STRING" id="883161.HMPREF9306_00651"/>
<evidence type="ECO:0000313" key="4">
    <source>
        <dbReference type="Proteomes" id="UP000014417"/>
    </source>
</evidence>
<protein>
    <recommendedName>
        <fullName evidence="5">DUF3043 domain-containing protein</fullName>
    </recommendedName>
</protein>
<organism evidence="3 4">
    <name type="scientific">Propionimicrobium lymphophilum ACS-093-V-SCH5</name>
    <dbReference type="NCBI Taxonomy" id="883161"/>
    <lineage>
        <taxon>Bacteria</taxon>
        <taxon>Bacillati</taxon>
        <taxon>Actinomycetota</taxon>
        <taxon>Actinomycetes</taxon>
        <taxon>Propionibacteriales</taxon>
        <taxon>Propionibacteriaceae</taxon>
        <taxon>Propionimicrobium</taxon>
    </lineage>
</organism>
<keyword evidence="2" id="KW-0812">Transmembrane</keyword>
<dbReference type="HOGENOM" id="CLU_091328_2_0_11"/>
<evidence type="ECO:0000256" key="1">
    <source>
        <dbReference type="SAM" id="MobiDB-lite"/>
    </source>
</evidence>
<comment type="caution">
    <text evidence="3">The sequence shown here is derived from an EMBL/GenBank/DDBJ whole genome shotgun (WGS) entry which is preliminary data.</text>
</comment>
<feature type="compositionally biased region" description="Polar residues" evidence="1">
    <location>
        <begin position="20"/>
        <end position="33"/>
    </location>
</feature>
<keyword evidence="2" id="KW-0472">Membrane</keyword>
<dbReference type="Pfam" id="PF11241">
    <property type="entry name" value="DUF3043"/>
    <property type="match status" value="1"/>
</dbReference>
<keyword evidence="2" id="KW-1133">Transmembrane helix</keyword>
<name>S2W491_9ACTN</name>
<evidence type="ECO:0000313" key="3">
    <source>
        <dbReference type="EMBL" id="EPD33120.1"/>
    </source>
</evidence>
<keyword evidence="4" id="KW-1185">Reference proteome</keyword>
<feature type="transmembrane region" description="Helical" evidence="2">
    <location>
        <begin position="121"/>
        <end position="138"/>
    </location>
</feature>
<dbReference type="RefSeq" id="WP_016455495.1">
    <property type="nucleotide sequence ID" value="NZ_KE150269.1"/>
</dbReference>
<reference evidence="3 4" key="1">
    <citation type="submission" date="2013-04" db="EMBL/GenBank/DDBJ databases">
        <title>The Genome Sequence of Propionimicrobium lymphophilum ACS-093-V-SCH5.</title>
        <authorList>
            <consortium name="The Broad Institute Genomics Platform"/>
            <person name="Earl A."/>
            <person name="Ward D."/>
            <person name="Feldgarden M."/>
            <person name="Gevers D."/>
            <person name="Saerens B."/>
            <person name="Vaneechoutte M."/>
            <person name="Walker B."/>
            <person name="Young S."/>
            <person name="Zeng Q."/>
            <person name="Gargeya S."/>
            <person name="Fitzgerald M."/>
            <person name="Haas B."/>
            <person name="Abouelleil A."/>
            <person name="Allen A.W."/>
            <person name="Alvarado L."/>
            <person name="Arachchi H.M."/>
            <person name="Berlin A.M."/>
            <person name="Chapman S.B."/>
            <person name="Gainer-Dewar J."/>
            <person name="Goldberg J."/>
            <person name="Griggs A."/>
            <person name="Gujja S."/>
            <person name="Hansen M."/>
            <person name="Howarth C."/>
            <person name="Imamovic A."/>
            <person name="Ireland A."/>
            <person name="Larimer J."/>
            <person name="McCowan C."/>
            <person name="Murphy C."/>
            <person name="Pearson M."/>
            <person name="Poon T.W."/>
            <person name="Priest M."/>
            <person name="Roberts A."/>
            <person name="Saif S."/>
            <person name="Shea T."/>
            <person name="Sisk P."/>
            <person name="Sykes S."/>
            <person name="Wortman J."/>
            <person name="Nusbaum C."/>
            <person name="Birren B."/>
        </authorList>
    </citation>
    <scope>NUCLEOTIDE SEQUENCE [LARGE SCALE GENOMIC DNA]</scope>
    <source>
        <strain evidence="3 4">ACS-093-V-SCH5</strain>
    </source>
</reference>